<dbReference type="InterPro" id="IPR006127">
    <property type="entry name" value="ZnuA-like"/>
</dbReference>
<dbReference type="PANTHER" id="PTHR42953:SF1">
    <property type="entry name" value="METAL-BINDING PROTEIN HI_0362-RELATED"/>
    <property type="match status" value="1"/>
</dbReference>
<keyword evidence="6" id="KW-1185">Reference proteome</keyword>
<comment type="caution">
    <text evidence="5">The sequence shown here is derived from an EMBL/GenBank/DDBJ whole genome shotgun (WGS) entry which is preliminary data.</text>
</comment>
<keyword evidence="2" id="KW-0813">Transport</keyword>
<evidence type="ECO:0000313" key="6">
    <source>
        <dbReference type="Proteomes" id="UP001291687"/>
    </source>
</evidence>
<gene>
    <name evidence="5" type="ORF">Megvenef_01289</name>
</gene>
<dbReference type="PANTHER" id="PTHR42953">
    <property type="entry name" value="HIGH-AFFINITY ZINC UPTAKE SYSTEM PROTEIN ZNUA-RELATED"/>
    <property type="match status" value="1"/>
</dbReference>
<accession>A0ABU5NDS3</accession>
<sequence>MSSLSANAKPKIVTSITPIASLVAMLTEDEADVIAINTSSGCPHHYQMKPSDKEKIFDAKMLIYIDDNFESFAGKLAEKFKGKVIKISDFGSINFQDDKDAINWHFWLDLDNVLALHEELAEVIIKEVPELKLIVESNRNKARAKIKSLIQLKDHELSSIKDMVVVSDSFEHFFNGIDAGVVKLYQKEHSSLKDYSDIESILNNQTNQCVVVDSNQDDSVYKKFNKRIVKIDSENWISEDENGSKVDLFCKKYLEMIELLKQCVDKS</sequence>
<evidence type="ECO:0000256" key="3">
    <source>
        <dbReference type="ARBA" id="ARBA00022723"/>
    </source>
</evidence>
<evidence type="ECO:0000256" key="1">
    <source>
        <dbReference type="ARBA" id="ARBA00004196"/>
    </source>
</evidence>
<reference evidence="5 6" key="1">
    <citation type="submission" date="2023-03" db="EMBL/GenBank/DDBJ databases">
        <title>Host association and intracellularity evolved multiple times independently in the Rickettsiales.</title>
        <authorList>
            <person name="Castelli M."/>
            <person name="Nardi T."/>
            <person name="Gammuto L."/>
            <person name="Bellinzona G."/>
            <person name="Sabaneyeva E."/>
            <person name="Potekhin A."/>
            <person name="Serra V."/>
            <person name="Petroni G."/>
            <person name="Sassera D."/>
        </authorList>
    </citation>
    <scope>NUCLEOTIDE SEQUENCE [LARGE SCALE GENOMIC DNA]</scope>
    <source>
        <strain evidence="5 6">Sr 2-6</strain>
    </source>
</reference>
<dbReference type="Pfam" id="PF01297">
    <property type="entry name" value="ZnuA"/>
    <property type="match status" value="1"/>
</dbReference>
<evidence type="ECO:0000313" key="5">
    <source>
        <dbReference type="EMBL" id="MEA0971314.1"/>
    </source>
</evidence>
<keyword evidence="4" id="KW-0732">Signal</keyword>
<evidence type="ECO:0000256" key="2">
    <source>
        <dbReference type="ARBA" id="ARBA00022448"/>
    </source>
</evidence>
<protein>
    <submittedName>
        <fullName evidence="5">Metal ABC transporter substrate-binding protein</fullName>
    </submittedName>
</protein>
<proteinExistence type="predicted"/>
<dbReference type="EMBL" id="JARJFB010000113">
    <property type="protein sequence ID" value="MEA0971314.1"/>
    <property type="molecule type" value="Genomic_DNA"/>
</dbReference>
<name>A0ABU5NDS3_9RICK</name>
<dbReference type="InterPro" id="IPR050492">
    <property type="entry name" value="Bact_metal-bind_prot9"/>
</dbReference>
<dbReference type="SUPFAM" id="SSF53807">
    <property type="entry name" value="Helical backbone' metal receptor"/>
    <property type="match status" value="1"/>
</dbReference>
<evidence type="ECO:0000256" key="4">
    <source>
        <dbReference type="ARBA" id="ARBA00022729"/>
    </source>
</evidence>
<keyword evidence="3" id="KW-0479">Metal-binding</keyword>
<dbReference type="Proteomes" id="UP001291687">
    <property type="component" value="Unassembled WGS sequence"/>
</dbReference>
<organism evidence="5 6">
    <name type="scientific">Candidatus Megaera venefica</name>
    <dbReference type="NCBI Taxonomy" id="2055910"/>
    <lineage>
        <taxon>Bacteria</taxon>
        <taxon>Pseudomonadati</taxon>
        <taxon>Pseudomonadota</taxon>
        <taxon>Alphaproteobacteria</taxon>
        <taxon>Rickettsiales</taxon>
        <taxon>Rickettsiaceae</taxon>
        <taxon>Candidatus Megaera</taxon>
    </lineage>
</organism>
<dbReference type="Gene3D" id="3.40.50.1980">
    <property type="entry name" value="Nitrogenase molybdenum iron protein domain"/>
    <property type="match status" value="1"/>
</dbReference>
<comment type="subcellular location">
    <subcellularLocation>
        <location evidence="1">Cell envelope</location>
    </subcellularLocation>
</comment>